<dbReference type="PANTHER" id="PTHR43213">
    <property type="entry name" value="BIFUNCTIONAL DTTP/UTP PYROPHOSPHATASE/METHYLTRANSFERASE PROTEIN-RELATED"/>
    <property type="match status" value="1"/>
</dbReference>
<evidence type="ECO:0000313" key="4">
    <source>
        <dbReference type="Proteomes" id="UP000186922"/>
    </source>
</evidence>
<dbReference type="GO" id="GO:0047429">
    <property type="term" value="F:nucleoside triphosphate diphosphatase activity"/>
    <property type="evidence" value="ECO:0007669"/>
    <property type="project" value="InterPro"/>
</dbReference>
<dbReference type="HAMAP" id="MF_00528">
    <property type="entry name" value="Maf"/>
    <property type="match status" value="1"/>
</dbReference>
<evidence type="ECO:0008006" key="5">
    <source>
        <dbReference type="Google" id="ProtNLM"/>
    </source>
</evidence>
<sequence length="245" mass="26799">MSLVKAIEFLQRYEVLLASGSPRRLEIFAQMLGVTDLTQLSIPESVENMDYRNFGSPVDYVLANVQNKLAYAIGHLNERRPATRNEASPDKKTDLARRPAIVVAADTVVVDENTILEKPKSVAENARMVRQLSGRIHHVITAVSFSLDAHALLPPVSTKAGSKSPTDTTHTFSVQSQVTFAKLDDATIQWYAESKEGLDKAGGYGIQGLGAALIESFSGCFYTIVGFPVNRFLLELSQKLEEVSG</sequence>
<organism evidence="3 4">
    <name type="scientific">Ramazzottius varieornatus</name>
    <name type="common">Water bear</name>
    <name type="synonym">Tardigrade</name>
    <dbReference type="NCBI Taxonomy" id="947166"/>
    <lineage>
        <taxon>Eukaryota</taxon>
        <taxon>Metazoa</taxon>
        <taxon>Ecdysozoa</taxon>
        <taxon>Tardigrada</taxon>
        <taxon>Eutardigrada</taxon>
        <taxon>Parachela</taxon>
        <taxon>Hypsibioidea</taxon>
        <taxon>Ramazzottiidae</taxon>
        <taxon>Ramazzottius</taxon>
    </lineage>
</organism>
<evidence type="ECO:0000256" key="1">
    <source>
        <dbReference type="ARBA" id="ARBA00001968"/>
    </source>
</evidence>
<dbReference type="AlphaFoldDB" id="A0A1D1VRQ0"/>
<dbReference type="EMBL" id="BDGG01000009">
    <property type="protein sequence ID" value="GAV03526.1"/>
    <property type="molecule type" value="Genomic_DNA"/>
</dbReference>
<reference evidence="3 4" key="1">
    <citation type="journal article" date="2016" name="Nat. Commun.">
        <title>Extremotolerant tardigrade genome and improved radiotolerance of human cultured cells by tardigrade-unique protein.</title>
        <authorList>
            <person name="Hashimoto T."/>
            <person name="Horikawa D.D."/>
            <person name="Saito Y."/>
            <person name="Kuwahara H."/>
            <person name="Kozuka-Hata H."/>
            <person name="Shin-I T."/>
            <person name="Minakuchi Y."/>
            <person name="Ohishi K."/>
            <person name="Motoyama A."/>
            <person name="Aizu T."/>
            <person name="Enomoto A."/>
            <person name="Kondo K."/>
            <person name="Tanaka S."/>
            <person name="Hara Y."/>
            <person name="Koshikawa S."/>
            <person name="Sagara H."/>
            <person name="Miura T."/>
            <person name="Yokobori S."/>
            <person name="Miyagawa K."/>
            <person name="Suzuki Y."/>
            <person name="Kubo T."/>
            <person name="Oyama M."/>
            <person name="Kohara Y."/>
            <person name="Fujiyama A."/>
            <person name="Arakawa K."/>
            <person name="Katayama T."/>
            <person name="Toyoda A."/>
            <person name="Kunieda T."/>
        </authorList>
    </citation>
    <scope>NUCLEOTIDE SEQUENCE [LARGE SCALE GENOMIC DNA]</scope>
    <source>
        <strain evidence="3 4">YOKOZUNA-1</strain>
    </source>
</reference>
<gene>
    <name evidence="3" type="primary">RvY_13933-1</name>
    <name evidence="3" type="synonym">RvY_13933.1</name>
    <name evidence="3" type="ORF">RvY_13933</name>
</gene>
<dbReference type="InterPro" id="IPR003697">
    <property type="entry name" value="Maf-like"/>
</dbReference>
<protein>
    <recommendedName>
        <fullName evidence="5">Maf-like protein</fullName>
    </recommendedName>
</protein>
<dbReference type="OrthoDB" id="10267058at2759"/>
<keyword evidence="2" id="KW-0378">Hydrolase</keyword>
<name>A0A1D1VRQ0_RAMVA</name>
<evidence type="ECO:0000256" key="2">
    <source>
        <dbReference type="ARBA" id="ARBA00022801"/>
    </source>
</evidence>
<proteinExistence type="inferred from homology"/>
<dbReference type="Gene3D" id="3.90.950.10">
    <property type="match status" value="1"/>
</dbReference>
<keyword evidence="4" id="KW-1185">Reference proteome</keyword>
<comment type="cofactor">
    <cofactor evidence="1">
        <name>a divalent metal cation</name>
        <dbReference type="ChEBI" id="CHEBI:60240"/>
    </cofactor>
</comment>
<accession>A0A1D1VRQ0</accession>
<dbReference type="PANTHER" id="PTHR43213:SF5">
    <property type="entry name" value="BIFUNCTIONAL DTTP_UTP PYROPHOSPHATASE_METHYLTRANSFERASE PROTEIN-RELATED"/>
    <property type="match status" value="1"/>
</dbReference>
<dbReference type="STRING" id="947166.A0A1D1VRQ0"/>
<dbReference type="PIRSF" id="PIRSF006305">
    <property type="entry name" value="Maf"/>
    <property type="match status" value="1"/>
</dbReference>
<evidence type="ECO:0000313" key="3">
    <source>
        <dbReference type="EMBL" id="GAV03526.1"/>
    </source>
</evidence>
<dbReference type="Pfam" id="PF02545">
    <property type="entry name" value="Maf"/>
    <property type="match status" value="1"/>
</dbReference>
<dbReference type="InterPro" id="IPR029001">
    <property type="entry name" value="ITPase-like_fam"/>
</dbReference>
<dbReference type="SUPFAM" id="SSF52972">
    <property type="entry name" value="ITPase-like"/>
    <property type="match status" value="1"/>
</dbReference>
<dbReference type="NCBIfam" id="TIGR00172">
    <property type="entry name" value="maf"/>
    <property type="match status" value="1"/>
</dbReference>
<comment type="caution">
    <text evidence="3">The sequence shown here is derived from an EMBL/GenBank/DDBJ whole genome shotgun (WGS) entry which is preliminary data.</text>
</comment>
<dbReference type="Proteomes" id="UP000186922">
    <property type="component" value="Unassembled WGS sequence"/>
</dbReference>